<dbReference type="NCBIfam" id="TIGR00976">
    <property type="entry name" value="CocE_NonD"/>
    <property type="match status" value="1"/>
</dbReference>
<dbReference type="SUPFAM" id="SSF49785">
    <property type="entry name" value="Galactose-binding domain-like"/>
    <property type="match status" value="1"/>
</dbReference>
<dbReference type="Proteomes" id="UP000619033">
    <property type="component" value="Unassembled WGS sequence"/>
</dbReference>
<gene>
    <name evidence="3" type="ORF">JI744_00615</name>
</gene>
<organism evidence="3 4">
    <name type="scientific">Fuscibacter oryzae</name>
    <dbReference type="NCBI Taxonomy" id="2803939"/>
    <lineage>
        <taxon>Bacteria</taxon>
        <taxon>Pseudomonadati</taxon>
        <taxon>Pseudomonadota</taxon>
        <taxon>Alphaproteobacteria</taxon>
        <taxon>Rhodobacterales</taxon>
        <taxon>Paracoccaceae</taxon>
        <taxon>Fuscibacter</taxon>
    </lineage>
</organism>
<accession>A0A8J7MNB2</accession>
<dbReference type="AlphaFoldDB" id="A0A8J7MNB2"/>
<proteinExistence type="predicted"/>
<dbReference type="Pfam" id="PF02129">
    <property type="entry name" value="Peptidase_S15"/>
    <property type="match status" value="1"/>
</dbReference>
<dbReference type="SMART" id="SM00939">
    <property type="entry name" value="PepX_C"/>
    <property type="match status" value="1"/>
</dbReference>
<dbReference type="PANTHER" id="PTHR43056:SF10">
    <property type="entry name" value="COCE_NOND FAMILY, PUTATIVE (AFU_ORTHOLOGUE AFUA_7G00600)-RELATED"/>
    <property type="match status" value="1"/>
</dbReference>
<dbReference type="InterPro" id="IPR008979">
    <property type="entry name" value="Galactose-bd-like_sf"/>
</dbReference>
<dbReference type="InterPro" id="IPR000383">
    <property type="entry name" value="Xaa-Pro-like_dom"/>
</dbReference>
<dbReference type="Gene3D" id="3.40.50.1820">
    <property type="entry name" value="alpha/beta hydrolase"/>
    <property type="match status" value="1"/>
</dbReference>
<dbReference type="GO" id="GO:0008239">
    <property type="term" value="F:dipeptidyl-peptidase activity"/>
    <property type="evidence" value="ECO:0007669"/>
    <property type="project" value="InterPro"/>
</dbReference>
<dbReference type="InterPro" id="IPR050585">
    <property type="entry name" value="Xaa-Pro_dipeptidyl-ppase/CocE"/>
</dbReference>
<reference evidence="3" key="1">
    <citation type="submission" date="2021-01" db="EMBL/GenBank/DDBJ databases">
        <title>Genome seq and assembly of Tabrizicola sp. KVB23.</title>
        <authorList>
            <person name="Chhetri G."/>
        </authorList>
    </citation>
    <scope>NUCLEOTIDE SEQUENCE</scope>
    <source>
        <strain evidence="3">KVB23</strain>
    </source>
</reference>
<dbReference type="InterPro" id="IPR029058">
    <property type="entry name" value="AB_hydrolase_fold"/>
</dbReference>
<dbReference type="Gene3D" id="2.60.120.260">
    <property type="entry name" value="Galactose-binding domain-like"/>
    <property type="match status" value="1"/>
</dbReference>
<dbReference type="Pfam" id="PF08530">
    <property type="entry name" value="PepX_C"/>
    <property type="match status" value="1"/>
</dbReference>
<dbReference type="EMBL" id="JAESVP010000001">
    <property type="protein sequence ID" value="MBL4926593.1"/>
    <property type="molecule type" value="Genomic_DNA"/>
</dbReference>
<dbReference type="InterPro" id="IPR005674">
    <property type="entry name" value="CocE/Ser_esterase"/>
</dbReference>
<comment type="caution">
    <text evidence="3">The sequence shown here is derived from an EMBL/GenBank/DDBJ whole genome shotgun (WGS) entry which is preliminary data.</text>
</comment>
<name>A0A8J7MNB2_9RHOB</name>
<evidence type="ECO:0000313" key="3">
    <source>
        <dbReference type="EMBL" id="MBL4926593.1"/>
    </source>
</evidence>
<feature type="domain" description="Xaa-Pro dipeptidyl-peptidase C-terminal" evidence="2">
    <location>
        <begin position="274"/>
        <end position="538"/>
    </location>
</feature>
<dbReference type="InterPro" id="IPR013736">
    <property type="entry name" value="Xaa-Pro_dipept_C"/>
</dbReference>
<keyword evidence="1 3" id="KW-0378">Hydrolase</keyword>
<sequence length="659" mass="72970">MGIVMADGCRLSARVWLPADAGTHPVPAVLEYIPYRKRDGTLPRDEMMHPYVAGHGYACVRVDMRGNGDSDGLMTDEYTEQELSDACEVIAWLAAQPWCSGTVGMMGKSWGGFNCLQTAFLQPPALKAVISVCSTTDRFADDIHWKGGCLLGENFGWGAVMLSYSSRPPDPALRDDWREVWLNRLEAEPWLAPRWAAHQARDAYWKHGSVCEDYGRMTVPVLSFSGWADNYMNTSDALVRNCAGPAQAIIGPWVHQYPHTAVPGPQVGFLQLAVRWWDRWLKGIDNGAEDDPAYRAYMIHSAPPDASAKHRAGHWVAEAEWPSPRVRREVLHLAADGGLSAPRTPRGYLSQDESRFRAVIATPQHLGMYTGEFFPMGLNAEMPGDQAGDDALSVCFDGAPLEAPLDLLGAARLVLRLSSDKPLGFVVARLNDVAPDGSSVRIAHGMVNLCHRDSREAPQPMMPGAEVEVAFDIDQMAYRLAPGHRLRLALSNSYWPFVWPSPEAGALTVTAGRLNLPVHQGSEGEWQPPQPEMAPAWKHKVLRPGKTTRRIETDLISGKVALLINDDLGDAENLSHGLITGETMSELWEVHPDDPLAARAVHIWEQRLSRGDWSVRTRAEAEMTGTATHLRMTARLTAWEGERVVFDRNFDDEVSRLFV</sequence>
<protein>
    <submittedName>
        <fullName evidence="3">CocE/NonD family hydrolase</fullName>
    </submittedName>
</protein>
<dbReference type="SUPFAM" id="SSF53474">
    <property type="entry name" value="alpha/beta-Hydrolases"/>
    <property type="match status" value="1"/>
</dbReference>
<evidence type="ECO:0000313" key="4">
    <source>
        <dbReference type="Proteomes" id="UP000619033"/>
    </source>
</evidence>
<dbReference type="PANTHER" id="PTHR43056">
    <property type="entry name" value="PEPTIDASE S9 PROLYL OLIGOPEPTIDASE"/>
    <property type="match status" value="1"/>
</dbReference>
<evidence type="ECO:0000256" key="1">
    <source>
        <dbReference type="ARBA" id="ARBA00022801"/>
    </source>
</evidence>
<evidence type="ECO:0000259" key="2">
    <source>
        <dbReference type="SMART" id="SM00939"/>
    </source>
</evidence>
<dbReference type="Gene3D" id="1.10.3020.10">
    <property type="entry name" value="alpha-amino acid ester hydrolase ( Helical cap domain)"/>
    <property type="match status" value="1"/>
</dbReference>
<keyword evidence="4" id="KW-1185">Reference proteome</keyword>